<feature type="region of interest" description="Disordered" evidence="6">
    <location>
        <begin position="1"/>
        <end position="34"/>
    </location>
</feature>
<reference evidence="11" key="1">
    <citation type="submission" date="2017-03" db="EMBL/GenBank/DDBJ databases">
        <authorList>
            <person name="Sharma R."/>
            <person name="Thines M."/>
        </authorList>
    </citation>
    <scope>NUCLEOTIDE SEQUENCE [LARGE SCALE GENOMIC DNA]</scope>
</reference>
<dbReference type="GO" id="GO:0005634">
    <property type="term" value="C:nucleus"/>
    <property type="evidence" value="ECO:0007669"/>
    <property type="project" value="UniProtKB-SubCell"/>
</dbReference>
<dbReference type="EMBL" id="FWEW01000801">
    <property type="protein sequence ID" value="SLM35759.1"/>
    <property type="molecule type" value="Genomic_DNA"/>
</dbReference>
<evidence type="ECO:0000259" key="9">
    <source>
        <dbReference type="Pfam" id="PF09090"/>
    </source>
</evidence>
<dbReference type="PANTHER" id="PTHR12412">
    <property type="entry name" value="CAP BINDING PROTEIN"/>
    <property type="match status" value="1"/>
</dbReference>
<feature type="domain" description="MIF4G-like type 2" evidence="9">
    <location>
        <begin position="544"/>
        <end position="794"/>
    </location>
</feature>
<dbReference type="GO" id="GO:0000184">
    <property type="term" value="P:nuclear-transcribed mRNA catabolic process, nonsense-mediated decay"/>
    <property type="evidence" value="ECO:0007669"/>
    <property type="project" value="TreeGrafter"/>
</dbReference>
<dbReference type="InterPro" id="IPR016024">
    <property type="entry name" value="ARM-type_fold"/>
</dbReference>
<dbReference type="FunFam" id="1.25.40.180:FF:000079">
    <property type="entry name" value="Related to cap binding protein 80 (Cbp80)"/>
    <property type="match status" value="1"/>
</dbReference>
<evidence type="ECO:0000256" key="4">
    <source>
        <dbReference type="ARBA" id="ARBA00023187"/>
    </source>
</evidence>
<dbReference type="Gene3D" id="1.25.40.180">
    <property type="match status" value="3"/>
</dbReference>
<dbReference type="Proteomes" id="UP000192927">
    <property type="component" value="Unassembled WGS sequence"/>
</dbReference>
<keyword evidence="4" id="KW-0508">mRNA splicing</keyword>
<evidence type="ECO:0000256" key="3">
    <source>
        <dbReference type="ARBA" id="ARBA00022664"/>
    </source>
</evidence>
<dbReference type="InterPro" id="IPR027159">
    <property type="entry name" value="CBP80"/>
</dbReference>
<dbReference type="GO" id="GO:0000339">
    <property type="term" value="F:RNA cap binding"/>
    <property type="evidence" value="ECO:0007669"/>
    <property type="project" value="InterPro"/>
</dbReference>
<evidence type="ECO:0000313" key="11">
    <source>
        <dbReference type="Proteomes" id="UP000192927"/>
    </source>
</evidence>
<comment type="similarity">
    <text evidence="2">Belongs to the NCBP1 family.</text>
</comment>
<dbReference type="Pfam" id="PF09088">
    <property type="entry name" value="MIF4G_like"/>
    <property type="match status" value="1"/>
</dbReference>
<name>A0A1W5CYM6_9LECA</name>
<dbReference type="GO" id="GO:0006397">
    <property type="term" value="P:mRNA processing"/>
    <property type="evidence" value="ECO:0007669"/>
    <property type="project" value="UniProtKB-KW"/>
</dbReference>
<keyword evidence="5" id="KW-0539">Nucleus</keyword>
<dbReference type="SUPFAM" id="SSF48371">
    <property type="entry name" value="ARM repeat"/>
    <property type="match status" value="3"/>
</dbReference>
<feature type="domain" description="MIF4G" evidence="7">
    <location>
        <begin position="60"/>
        <end position="199"/>
    </location>
</feature>
<dbReference type="GO" id="GO:0006406">
    <property type="term" value="P:mRNA export from nucleus"/>
    <property type="evidence" value="ECO:0007669"/>
    <property type="project" value="InterPro"/>
</dbReference>
<dbReference type="InterPro" id="IPR003890">
    <property type="entry name" value="MIF4G-like_typ-3"/>
</dbReference>
<keyword evidence="11" id="KW-1185">Reference proteome</keyword>
<feature type="domain" description="MIF4G-like type 1" evidence="8">
    <location>
        <begin position="327"/>
        <end position="527"/>
    </location>
</feature>
<feature type="compositionally biased region" description="Basic and acidic residues" evidence="6">
    <location>
        <begin position="22"/>
        <end position="34"/>
    </location>
</feature>
<organism evidence="10 11">
    <name type="scientific">Lasallia pustulata</name>
    <dbReference type="NCBI Taxonomy" id="136370"/>
    <lineage>
        <taxon>Eukaryota</taxon>
        <taxon>Fungi</taxon>
        <taxon>Dikarya</taxon>
        <taxon>Ascomycota</taxon>
        <taxon>Pezizomycotina</taxon>
        <taxon>Lecanoromycetes</taxon>
        <taxon>OSLEUM clade</taxon>
        <taxon>Umbilicariomycetidae</taxon>
        <taxon>Umbilicariales</taxon>
        <taxon>Umbilicariaceae</taxon>
        <taxon>Lasallia</taxon>
    </lineage>
</organism>
<evidence type="ECO:0000256" key="5">
    <source>
        <dbReference type="ARBA" id="ARBA00023242"/>
    </source>
</evidence>
<dbReference type="PANTHER" id="PTHR12412:SF2">
    <property type="entry name" value="NUCLEAR CAP-BINDING PROTEIN SUBUNIT 1"/>
    <property type="match status" value="1"/>
</dbReference>
<proteinExistence type="inferred from homology"/>
<dbReference type="GO" id="GO:0003729">
    <property type="term" value="F:mRNA binding"/>
    <property type="evidence" value="ECO:0007669"/>
    <property type="project" value="TreeGrafter"/>
</dbReference>
<evidence type="ECO:0000313" key="10">
    <source>
        <dbReference type="EMBL" id="SLM35759.1"/>
    </source>
</evidence>
<dbReference type="InterPro" id="IPR015172">
    <property type="entry name" value="MIF4G-like_typ-1"/>
</dbReference>
<feature type="region of interest" description="Disordered" evidence="6">
    <location>
        <begin position="806"/>
        <end position="829"/>
    </location>
</feature>
<protein>
    <submittedName>
        <fullName evidence="10">Cap binding protein</fullName>
    </submittedName>
</protein>
<evidence type="ECO:0000256" key="1">
    <source>
        <dbReference type="ARBA" id="ARBA00004123"/>
    </source>
</evidence>
<dbReference type="GO" id="GO:0008380">
    <property type="term" value="P:RNA splicing"/>
    <property type="evidence" value="ECO:0007669"/>
    <property type="project" value="UniProtKB-KW"/>
</dbReference>
<accession>A0A1W5CYM6</accession>
<dbReference type="GO" id="GO:0005846">
    <property type="term" value="C:nuclear cap binding complex"/>
    <property type="evidence" value="ECO:0007669"/>
    <property type="project" value="InterPro"/>
</dbReference>
<evidence type="ECO:0000259" key="7">
    <source>
        <dbReference type="Pfam" id="PF02854"/>
    </source>
</evidence>
<dbReference type="FunFam" id="1.25.40.180:FF:000035">
    <property type="entry name" value="snRNA cap binding complex subunit (Gcr3)"/>
    <property type="match status" value="1"/>
</dbReference>
<dbReference type="Pfam" id="PF02854">
    <property type="entry name" value="MIF4G"/>
    <property type="match status" value="1"/>
</dbReference>
<sequence length="829" mass="92944">MAEHDRRNGGSRGGYQNRKRRYREDDDYDHRPQRRRYEEPVYVRLRKELLGLAESPLKRTEDEVSSIAKTVVDSYEDEELRNTFLELALQLVVEQPLKIPFLAAIVLAANPQNAQIAHEVIARCGTVMQEHLDVGAWREVKLILRFLGCLQGLLEADGVFPILEELFSRAVDLQTASSEDGLGLELVKIILLTIAYVMASSATGCEEQAMALLDKTDIIASTPHALEALVDPYPGKGEQESREPQSIISLLQKQLQTEAAHEWPLLCIPRAWKVSSEENGRTDAESLATKHPLPPVVVPSPVSPGVRPRLPEIYFSVYAEQEIETVPSVADVASSLLRDSIVDTINILDYNRNATAKFLIDVDCYFSPNTFVKRATPFDKLRDLAGGTGEQQQQQQQRSTWKPEDVAVDAVFSQLFQLPTPEHKLVYYHAVLTEACKIAPAAIAPSLGRAIRYLYKNVDSMDLELEYRFMDWFSHHLSNFGFTWKWTEWIDDVGLPLVHPKKAFMLGALEKEIRLSFAQRIRGTLPEPYQPLIPQAKEKDTPDFKYDSDRTPYSAQGIEVLRLLRAKAPETDTQRQLTSIEETAKSLGVTDPLVPSTDAYVTAICFIGSKSLSHLLSCVERCKERLLAIGPQSESARRQIIGSVMAYWQDQPGIGVNIIDKLLNYTILTPMSVIEWALVEHPDRGWTLAHAHVYEMVAGTVFKVTNRVRQIVLTRNQPGLPGPQVALLDETLARERAEQAKLFATLEDALVGVADASLDGMLEGREMGEQETALLQGWGHRWLRVFRRKMAVEEAWIAEMLSGTGEADGNRNGAVDGHALPEAQPDEVM</sequence>
<evidence type="ECO:0000259" key="8">
    <source>
        <dbReference type="Pfam" id="PF09088"/>
    </source>
</evidence>
<keyword evidence="3" id="KW-0507">mRNA processing</keyword>
<evidence type="ECO:0000256" key="6">
    <source>
        <dbReference type="SAM" id="MobiDB-lite"/>
    </source>
</evidence>
<dbReference type="Pfam" id="PF09090">
    <property type="entry name" value="MIF4G_like_2"/>
    <property type="match status" value="1"/>
</dbReference>
<dbReference type="InterPro" id="IPR015174">
    <property type="entry name" value="MIF4G-like_typ-2"/>
</dbReference>
<dbReference type="FunFam" id="1.25.40.180:FF:000045">
    <property type="entry name" value="snRNA cap binding complex subunit (Gcr3), putative"/>
    <property type="match status" value="1"/>
</dbReference>
<evidence type="ECO:0000256" key="2">
    <source>
        <dbReference type="ARBA" id="ARBA00007413"/>
    </source>
</evidence>
<dbReference type="AlphaFoldDB" id="A0A1W5CYM6"/>
<comment type="subcellular location">
    <subcellularLocation>
        <location evidence="1">Nucleus</location>
    </subcellularLocation>
</comment>